<proteinExistence type="inferred from homology"/>
<name>A0A3P3QH03_9GAMM</name>
<feature type="chain" id="PRO_5018298257" evidence="3">
    <location>
        <begin position="29"/>
        <end position="640"/>
    </location>
</feature>
<dbReference type="Pfam" id="PF14718">
    <property type="entry name" value="SLT_L"/>
    <property type="match status" value="1"/>
</dbReference>
<dbReference type="OrthoDB" id="92254at2"/>
<dbReference type="Gene3D" id="1.10.1240.20">
    <property type="entry name" value="Lytic transglycosylase, superhelical linker domain"/>
    <property type="match status" value="1"/>
</dbReference>
<dbReference type="InterPro" id="IPR008939">
    <property type="entry name" value="Lytic_TGlycosylase_superhlx_U"/>
</dbReference>
<comment type="similarity">
    <text evidence="1">Belongs to the transglycosylase Slt family.</text>
</comment>
<dbReference type="InterPro" id="IPR008258">
    <property type="entry name" value="Transglycosylase_SLT_dom_1"/>
</dbReference>
<evidence type="ECO:0000259" key="5">
    <source>
        <dbReference type="Pfam" id="PF14718"/>
    </source>
</evidence>
<dbReference type="Gene3D" id="1.10.530.10">
    <property type="match status" value="1"/>
</dbReference>
<dbReference type="GO" id="GO:0042597">
    <property type="term" value="C:periplasmic space"/>
    <property type="evidence" value="ECO:0007669"/>
    <property type="project" value="InterPro"/>
</dbReference>
<dbReference type="EMBL" id="RRCF01000003">
    <property type="protein sequence ID" value="RRJ20412.1"/>
    <property type="molecule type" value="Genomic_DNA"/>
</dbReference>
<keyword evidence="7" id="KW-1185">Reference proteome</keyword>
<dbReference type="CDD" id="cd13401">
    <property type="entry name" value="Slt70-like"/>
    <property type="match status" value="1"/>
</dbReference>
<keyword evidence="2 3" id="KW-0732">Signal</keyword>
<dbReference type="GO" id="GO:0008933">
    <property type="term" value="F:peptidoglycan lytic transglycosylase activity"/>
    <property type="evidence" value="ECO:0007669"/>
    <property type="project" value="InterPro"/>
</dbReference>
<organism evidence="6 7">
    <name type="scientific">Rheinheimera mesophila</name>
    <dbReference type="NCBI Taxonomy" id="1547515"/>
    <lineage>
        <taxon>Bacteria</taxon>
        <taxon>Pseudomonadati</taxon>
        <taxon>Pseudomonadota</taxon>
        <taxon>Gammaproteobacteria</taxon>
        <taxon>Chromatiales</taxon>
        <taxon>Chromatiaceae</taxon>
        <taxon>Rheinheimera</taxon>
    </lineage>
</organism>
<evidence type="ECO:0000259" key="4">
    <source>
        <dbReference type="Pfam" id="PF01464"/>
    </source>
</evidence>
<dbReference type="Gene3D" id="1.25.20.10">
    <property type="entry name" value="Bacterial muramidases"/>
    <property type="match status" value="1"/>
</dbReference>
<protein>
    <submittedName>
        <fullName evidence="6">Lytic murein transglycosylase</fullName>
    </submittedName>
</protein>
<evidence type="ECO:0000313" key="6">
    <source>
        <dbReference type="EMBL" id="RRJ20412.1"/>
    </source>
</evidence>
<accession>A0A3P3QH03</accession>
<evidence type="ECO:0000256" key="3">
    <source>
        <dbReference type="SAM" id="SignalP"/>
    </source>
</evidence>
<sequence length="640" mass="73992">MWRFCSVFRPSFWLLATAALSVAFPAHAINEGMRKRFELAEKNIHKLTEAQAKKVLKEMQAYPLQPYLELELLSKSLDDTNAIVRFMQEHQGTPLERTLRKRWLTYLADRKQAQLFLKNYQYGSDVVLDCQALEMRLVLEKPAAVWPAVRDLWAVGKTRPDECDPLFERWRKAGQRTPEAVWQRVLAAVKADNQRMLPYLRSLLPPEQKYLAEKWVQVMDNPALVYRKSFLPLRSPLERDLAAYGMQKLVWKKPDQAIEVWNRFAHDPAFSNENRAVTARQIAIALASKNDPRADKFIAIVPAQYKDKLFVQWKLASLLRKKDWYAVIEAVKALPEQLAKDDASQYWLARAYQQVNLKESSTHIYQQLAKLRSYYGYLAAAHLGVPPSLAHKPVPVSETDFLAFKSSAPVRRMKEWQAIKRPNAAKRELTHLQQYGTDLQKYSAAKLAYEWGWYDNAIVALAKAGYWDDVDLRFPMAFNKEIQTYSKKARVDPAWAMAIARRESTFIPTAKSPVGAHGLMQIMPATAKHITGRRVPVEQLYNPVTNINYGTYYLNYLMKHTDNNVVFATASYNAGFSRVKSWIPKDGSVPLDIWVETIPFKETRDYVKNVMMYYQIYSLKMQRNQHIFEPLAQMRVGVNG</sequence>
<dbReference type="InterPro" id="IPR037061">
    <property type="entry name" value="Lytic_TGlycoase_superhlx_L_sf"/>
</dbReference>
<evidence type="ECO:0000313" key="7">
    <source>
        <dbReference type="Proteomes" id="UP000276260"/>
    </source>
</evidence>
<dbReference type="PANTHER" id="PTHR37423:SF5">
    <property type="entry name" value="SOLUBLE LYTIC MUREIN TRANSGLYCOSYLASE"/>
    <property type="match status" value="1"/>
</dbReference>
<evidence type="ECO:0000256" key="1">
    <source>
        <dbReference type="ARBA" id="ARBA00007734"/>
    </source>
</evidence>
<evidence type="ECO:0000256" key="2">
    <source>
        <dbReference type="ARBA" id="ARBA00022729"/>
    </source>
</evidence>
<dbReference type="Pfam" id="PF01464">
    <property type="entry name" value="SLT"/>
    <property type="match status" value="1"/>
</dbReference>
<dbReference type="SUPFAM" id="SSF48435">
    <property type="entry name" value="Bacterial muramidases"/>
    <property type="match status" value="1"/>
</dbReference>
<dbReference type="GO" id="GO:0016020">
    <property type="term" value="C:membrane"/>
    <property type="evidence" value="ECO:0007669"/>
    <property type="project" value="InterPro"/>
</dbReference>
<dbReference type="InterPro" id="IPR023346">
    <property type="entry name" value="Lysozyme-like_dom_sf"/>
</dbReference>
<dbReference type="AlphaFoldDB" id="A0A3P3QH03"/>
<dbReference type="PANTHER" id="PTHR37423">
    <property type="entry name" value="SOLUBLE LYTIC MUREIN TRANSGLYCOSYLASE-RELATED"/>
    <property type="match status" value="1"/>
</dbReference>
<feature type="domain" description="Lytic transglycosylase superhelical linker" evidence="5">
    <location>
        <begin position="407"/>
        <end position="470"/>
    </location>
</feature>
<reference evidence="6 7" key="1">
    <citation type="submission" date="2018-11" db="EMBL/GenBank/DDBJ databases">
        <title>Draft genome analysis of Rheinheimera mesophila isolated from an industrial waste site.</title>
        <authorList>
            <person name="Yu Q."/>
            <person name="Qi Y."/>
            <person name="Zhang H."/>
            <person name="Lu Y."/>
            <person name="Pu J."/>
        </authorList>
    </citation>
    <scope>NUCLEOTIDE SEQUENCE [LARGE SCALE GENOMIC DNA]</scope>
    <source>
        <strain evidence="6 7">IITR13</strain>
    </source>
</reference>
<dbReference type="GO" id="GO:0004553">
    <property type="term" value="F:hydrolase activity, hydrolyzing O-glycosyl compounds"/>
    <property type="evidence" value="ECO:0007669"/>
    <property type="project" value="InterPro"/>
</dbReference>
<dbReference type="RefSeq" id="WP_052749311.1">
    <property type="nucleotide sequence ID" value="NZ_LAVS01000017.1"/>
</dbReference>
<dbReference type="GO" id="GO:0000270">
    <property type="term" value="P:peptidoglycan metabolic process"/>
    <property type="evidence" value="ECO:0007669"/>
    <property type="project" value="InterPro"/>
</dbReference>
<dbReference type="SUPFAM" id="SSF53955">
    <property type="entry name" value="Lysozyme-like"/>
    <property type="match status" value="1"/>
</dbReference>
<dbReference type="InterPro" id="IPR012289">
    <property type="entry name" value="Lytic_TGlycosylase_superhlx_L"/>
</dbReference>
<gene>
    <name evidence="6" type="ORF">EIK76_12900</name>
</gene>
<feature type="domain" description="Transglycosylase SLT" evidence="4">
    <location>
        <begin position="482"/>
        <end position="588"/>
    </location>
</feature>
<dbReference type="InterPro" id="IPR000189">
    <property type="entry name" value="Transglyc_AS"/>
</dbReference>
<feature type="signal peptide" evidence="3">
    <location>
        <begin position="1"/>
        <end position="28"/>
    </location>
</feature>
<dbReference type="PROSITE" id="PS00922">
    <property type="entry name" value="TRANSGLYCOSYLASE"/>
    <property type="match status" value="1"/>
</dbReference>
<dbReference type="Proteomes" id="UP000276260">
    <property type="component" value="Unassembled WGS sequence"/>
</dbReference>
<comment type="caution">
    <text evidence="6">The sequence shown here is derived from an EMBL/GenBank/DDBJ whole genome shotgun (WGS) entry which is preliminary data.</text>
</comment>